<organism evidence="1 2">
    <name type="scientific">Xanthomonas phage Xaa_vB_phi31</name>
    <dbReference type="NCBI Taxonomy" id="2776752"/>
    <lineage>
        <taxon>Viruses</taxon>
        <taxon>Duplodnaviria</taxon>
        <taxon>Heunggongvirae</taxon>
        <taxon>Uroviricota</taxon>
        <taxon>Caudoviricetes</taxon>
        <taxon>Autographivirales</taxon>
        <taxon>Autonotataviridae</taxon>
        <taxon>Gujervirinae</taxon>
        <taxon>Pazvirus</taxon>
        <taxon>Pazvirus 31</taxon>
    </lineage>
</organism>
<keyword evidence="2" id="KW-1185">Reference proteome</keyword>
<accession>A0A868BZ43</accession>
<keyword evidence="1" id="KW-0540">Nuclease</keyword>
<name>A0A868BZ43_9CAUD</name>
<dbReference type="Proteomes" id="UP000671943">
    <property type="component" value="Segment"/>
</dbReference>
<dbReference type="SUPFAM" id="SSF54060">
    <property type="entry name" value="His-Me finger endonucleases"/>
    <property type="match status" value="1"/>
</dbReference>
<proteinExistence type="predicted"/>
<evidence type="ECO:0000313" key="2">
    <source>
        <dbReference type="Proteomes" id="UP000671943"/>
    </source>
</evidence>
<protein>
    <submittedName>
        <fullName evidence="1">Endonuclease</fullName>
    </submittedName>
</protein>
<dbReference type="GO" id="GO:0004519">
    <property type="term" value="F:endonuclease activity"/>
    <property type="evidence" value="ECO:0007669"/>
    <property type="project" value="UniProtKB-KW"/>
</dbReference>
<reference evidence="1" key="1">
    <citation type="submission" date="2020-08" db="EMBL/GenBank/DDBJ databases">
        <authorList>
            <person name="Nguyen N.T.T."/>
            <person name="Holtappels D."/>
            <person name="Doan T.T.K."/>
            <person name="Pham H.K.N."/>
            <person name="Wagemans J."/>
        </authorList>
    </citation>
    <scope>NUCLEOTIDE SEQUENCE</scope>
</reference>
<dbReference type="InterPro" id="IPR004211">
    <property type="entry name" value="Endonuclease_7"/>
</dbReference>
<sequence length="132" mass="14272">MLSTPRRLKASEIAVVRARVAAEQGGRCKLCQGKLGVKAPLDPVLDHDHSTGAIRGVLHRGCNSLLGKVENNAGRYGVHALFAFCHGLAPYLQQHATNITGLIHNTFKTADEKRIARNTKARKVRAAKKGEA</sequence>
<dbReference type="InterPro" id="IPR044925">
    <property type="entry name" value="His-Me_finger_sf"/>
</dbReference>
<gene>
    <name evidence="1" type="ORF">XaavBphi31_28</name>
</gene>
<dbReference type="InterPro" id="IPR038563">
    <property type="entry name" value="Endonuclease_7_sf"/>
</dbReference>
<dbReference type="EMBL" id="MT951568">
    <property type="protein sequence ID" value="QOI69525.1"/>
    <property type="molecule type" value="Genomic_DNA"/>
</dbReference>
<dbReference type="Pfam" id="PF02945">
    <property type="entry name" value="Endonuclease_7"/>
    <property type="match status" value="1"/>
</dbReference>
<dbReference type="Gene3D" id="3.40.1800.10">
    <property type="entry name" value="His-Me finger endonucleases"/>
    <property type="match status" value="1"/>
</dbReference>
<keyword evidence="1" id="KW-0255">Endonuclease</keyword>
<evidence type="ECO:0000313" key="1">
    <source>
        <dbReference type="EMBL" id="QOI69525.1"/>
    </source>
</evidence>
<keyword evidence="1" id="KW-0378">Hydrolase</keyword>